<sequence length="87" mass="9433">MTLHLPFRGLTYATIITPPAHSMASCDRAKNKFFEDLHAFPPTVSKVDKLVVFGTLNVCVETDHDVWEGVLGPHGLGGCSANGLRLL</sequence>
<dbReference type="WBParaSite" id="SSLN_0001896601-mRNA-1">
    <property type="protein sequence ID" value="SSLN_0001896601-mRNA-1"/>
    <property type="gene ID" value="SSLN_0001896601"/>
</dbReference>
<name>A0A183TP84_SCHSO</name>
<keyword evidence="2" id="KW-1185">Reference proteome</keyword>
<dbReference type="Proteomes" id="UP000275846">
    <property type="component" value="Unassembled WGS sequence"/>
</dbReference>
<dbReference type="EMBL" id="UYSU01044064">
    <property type="protein sequence ID" value="VDM04668.1"/>
    <property type="molecule type" value="Genomic_DNA"/>
</dbReference>
<dbReference type="AlphaFoldDB" id="A0A183TP84"/>
<reference evidence="1 2" key="2">
    <citation type="submission" date="2018-11" db="EMBL/GenBank/DDBJ databases">
        <authorList>
            <consortium name="Pathogen Informatics"/>
        </authorList>
    </citation>
    <scope>NUCLEOTIDE SEQUENCE [LARGE SCALE GENOMIC DNA]</scope>
    <source>
        <strain evidence="1 2">NST_G2</strain>
    </source>
</reference>
<proteinExistence type="predicted"/>
<evidence type="ECO:0000313" key="2">
    <source>
        <dbReference type="Proteomes" id="UP000275846"/>
    </source>
</evidence>
<dbReference type="OrthoDB" id="6310237at2759"/>
<protein>
    <submittedName>
        <fullName evidence="1 3">Uncharacterized protein</fullName>
    </submittedName>
</protein>
<organism evidence="3">
    <name type="scientific">Schistocephalus solidus</name>
    <name type="common">Tapeworm</name>
    <dbReference type="NCBI Taxonomy" id="70667"/>
    <lineage>
        <taxon>Eukaryota</taxon>
        <taxon>Metazoa</taxon>
        <taxon>Spiralia</taxon>
        <taxon>Lophotrochozoa</taxon>
        <taxon>Platyhelminthes</taxon>
        <taxon>Cestoda</taxon>
        <taxon>Eucestoda</taxon>
        <taxon>Diphyllobothriidea</taxon>
        <taxon>Diphyllobothriidae</taxon>
        <taxon>Schistocephalus</taxon>
    </lineage>
</organism>
<evidence type="ECO:0000313" key="3">
    <source>
        <dbReference type="WBParaSite" id="SSLN_0001896601-mRNA-1"/>
    </source>
</evidence>
<accession>A0A183TP84</accession>
<gene>
    <name evidence="1" type="ORF">SSLN_LOCUS18282</name>
</gene>
<evidence type="ECO:0000313" key="1">
    <source>
        <dbReference type="EMBL" id="VDM04668.1"/>
    </source>
</evidence>
<reference evidence="3" key="1">
    <citation type="submission" date="2016-06" db="UniProtKB">
        <authorList>
            <consortium name="WormBaseParasite"/>
        </authorList>
    </citation>
    <scope>IDENTIFICATION</scope>
</reference>